<comment type="similarity">
    <text evidence="2">Belongs to the aerobic coproporphyrinogen-III oxidase family.</text>
</comment>
<evidence type="ECO:0000256" key="1">
    <source>
        <dbReference type="ARBA" id="ARBA00005168"/>
    </source>
</evidence>
<evidence type="ECO:0000256" key="5">
    <source>
        <dbReference type="ARBA" id="ARBA00023002"/>
    </source>
</evidence>
<keyword evidence="5" id="KW-0560">Oxidoreductase</keyword>
<dbReference type="EC" id="1.3.3.3" evidence="4"/>
<evidence type="ECO:0000256" key="2">
    <source>
        <dbReference type="ARBA" id="ARBA00010644"/>
    </source>
</evidence>
<keyword evidence="9" id="KW-1185">Reference proteome</keyword>
<dbReference type="PROSITE" id="PS01021">
    <property type="entry name" value="COPROGEN_OXIDASE"/>
    <property type="match status" value="1"/>
</dbReference>
<evidence type="ECO:0000256" key="4">
    <source>
        <dbReference type="ARBA" id="ARBA00012869"/>
    </source>
</evidence>
<keyword evidence="6" id="KW-0627">Porphyrin biosynthesis</keyword>
<dbReference type="STRING" id="1684307.A0A316UAQ9"/>
<comment type="subunit">
    <text evidence="3">Homodimer.</text>
</comment>
<dbReference type="Pfam" id="PF01218">
    <property type="entry name" value="Coprogen_oxidas"/>
    <property type="match status" value="1"/>
</dbReference>
<evidence type="ECO:0000313" key="9">
    <source>
        <dbReference type="Proteomes" id="UP000245942"/>
    </source>
</evidence>
<accession>A0A316UAQ9</accession>
<dbReference type="GO" id="GO:0004109">
    <property type="term" value="F:coproporphyrinogen oxidase activity"/>
    <property type="evidence" value="ECO:0007669"/>
    <property type="project" value="UniProtKB-EC"/>
</dbReference>
<dbReference type="OrthoDB" id="15318at2759"/>
<evidence type="ECO:0000256" key="3">
    <source>
        <dbReference type="ARBA" id="ARBA00011738"/>
    </source>
</evidence>
<dbReference type="Proteomes" id="UP000245942">
    <property type="component" value="Unassembled WGS sequence"/>
</dbReference>
<dbReference type="InterPro" id="IPR018375">
    <property type="entry name" value="Coprogen_oxidase_CS"/>
</dbReference>
<proteinExistence type="inferred from homology"/>
<evidence type="ECO:0000256" key="7">
    <source>
        <dbReference type="SAM" id="MobiDB-lite"/>
    </source>
</evidence>
<gene>
    <name evidence="8" type="ORF">BCV69DRAFT_246707</name>
</gene>
<dbReference type="GeneID" id="37011954"/>
<dbReference type="Gene3D" id="3.40.1500.10">
    <property type="entry name" value="Coproporphyrinogen III oxidase, aerobic"/>
    <property type="match status" value="1"/>
</dbReference>
<dbReference type="GO" id="GO:0005737">
    <property type="term" value="C:cytoplasm"/>
    <property type="evidence" value="ECO:0007669"/>
    <property type="project" value="TreeGrafter"/>
</dbReference>
<evidence type="ECO:0000256" key="6">
    <source>
        <dbReference type="ARBA" id="ARBA00023244"/>
    </source>
</evidence>
<reference evidence="8 9" key="1">
    <citation type="journal article" date="2018" name="Mol. Biol. Evol.">
        <title>Broad Genomic Sampling Reveals a Smut Pathogenic Ancestry of the Fungal Clade Ustilaginomycotina.</title>
        <authorList>
            <person name="Kijpornyongpan T."/>
            <person name="Mondo S.J."/>
            <person name="Barry K."/>
            <person name="Sandor L."/>
            <person name="Lee J."/>
            <person name="Lipzen A."/>
            <person name="Pangilinan J."/>
            <person name="LaButti K."/>
            <person name="Hainaut M."/>
            <person name="Henrissat B."/>
            <person name="Grigoriev I.V."/>
            <person name="Spatafora J.W."/>
            <person name="Aime M.C."/>
        </authorList>
    </citation>
    <scope>NUCLEOTIDE SEQUENCE [LARGE SCALE GENOMIC DNA]</scope>
    <source>
        <strain evidence="8 9">MCA 4718</strain>
    </source>
</reference>
<dbReference type="GO" id="GO:0006782">
    <property type="term" value="P:protoporphyrinogen IX biosynthetic process"/>
    <property type="evidence" value="ECO:0007669"/>
    <property type="project" value="UniProtKB-UniPathway"/>
</dbReference>
<dbReference type="PRINTS" id="PR00073">
    <property type="entry name" value="COPRGNOXDASE"/>
</dbReference>
<dbReference type="NCBIfam" id="NF003727">
    <property type="entry name" value="PRK05330.1"/>
    <property type="match status" value="1"/>
</dbReference>
<dbReference type="PANTHER" id="PTHR10755:SF0">
    <property type="entry name" value="OXYGEN-DEPENDENT COPROPORPHYRINOGEN-III OXIDASE, MITOCHONDRIAL"/>
    <property type="match status" value="1"/>
</dbReference>
<protein>
    <recommendedName>
        <fullName evidence="4">coproporphyrinogen oxidase</fullName>
        <ecNumber evidence="4">1.3.3.3</ecNumber>
    </recommendedName>
</protein>
<feature type="compositionally biased region" description="Basic and acidic residues" evidence="7">
    <location>
        <begin position="380"/>
        <end position="396"/>
    </location>
</feature>
<sequence>QRELPEIAHLDPRLLEDTDAPMRKRMEVYIKLLQHNIVKALQAEEPGARFLVDSWVRKEGGEGISCVLQDGATFEKAGCNISIVHGKLPLGAIKQMASGKIQERLNYRMDGPNPEVDSLPFVAEGLSLVVHPVNPFAPTVHFNYRYFEIGHPKTLKDGSPNPRYQEPKDAGEGGPPPAAWWFGGGTDLTPIYLFEEDAKHFHSVLKKAADKNDPAFYPTWKKWCDDYFWIPHRKETRGVGGIFFDDLTLTSSWNVTRAAKLPKEYIGLSAGGGPSDPGKPISTTHQHDIHTLFKTVRSMGDSFLPAYIPLIQKRKNMPYSQKHVDWQGIRRGRYVEFNLVHDRGTKFGLQTPGARMESILMSLPLKARWQYMHDVNGTGKPRDSGGEGKDDMREERRLQAVLEKARDWA</sequence>
<feature type="region of interest" description="Disordered" evidence="7">
    <location>
        <begin position="156"/>
        <end position="177"/>
    </location>
</feature>
<dbReference type="InterPro" id="IPR036406">
    <property type="entry name" value="Coprogen_oxidase_aer_sf"/>
</dbReference>
<feature type="region of interest" description="Disordered" evidence="7">
    <location>
        <begin position="375"/>
        <end position="396"/>
    </location>
</feature>
<feature type="non-terminal residue" evidence="8">
    <location>
        <position position="1"/>
    </location>
</feature>
<comment type="pathway">
    <text evidence="1">Porphyrin-containing compound metabolism; protoporphyrin-IX biosynthesis; protoporphyrinogen-IX from coproporphyrinogen-III (O2 route): step 1/1.</text>
</comment>
<dbReference type="UniPathway" id="UPA00251">
    <property type="reaction ID" value="UER00322"/>
</dbReference>
<dbReference type="PANTHER" id="PTHR10755">
    <property type="entry name" value="COPROPORPHYRINOGEN III OXIDASE, MITOCHONDRIAL"/>
    <property type="match status" value="1"/>
</dbReference>
<dbReference type="AlphaFoldDB" id="A0A316UAQ9"/>
<organism evidence="8 9">
    <name type="scientific">Pseudomicrostroma glucosiphilum</name>
    <dbReference type="NCBI Taxonomy" id="1684307"/>
    <lineage>
        <taxon>Eukaryota</taxon>
        <taxon>Fungi</taxon>
        <taxon>Dikarya</taxon>
        <taxon>Basidiomycota</taxon>
        <taxon>Ustilaginomycotina</taxon>
        <taxon>Exobasidiomycetes</taxon>
        <taxon>Microstromatales</taxon>
        <taxon>Microstromatales incertae sedis</taxon>
        <taxon>Pseudomicrostroma</taxon>
    </lineage>
</organism>
<evidence type="ECO:0000313" key="8">
    <source>
        <dbReference type="EMBL" id="PWN22310.1"/>
    </source>
</evidence>
<dbReference type="RefSeq" id="XP_025349470.1">
    <property type="nucleotide sequence ID" value="XM_025490220.1"/>
</dbReference>
<name>A0A316UAQ9_9BASI</name>
<dbReference type="SUPFAM" id="SSF102886">
    <property type="entry name" value="Coproporphyrinogen III oxidase"/>
    <property type="match status" value="1"/>
</dbReference>
<dbReference type="InterPro" id="IPR001260">
    <property type="entry name" value="Coprogen_oxidase_aer"/>
</dbReference>
<dbReference type="EMBL" id="KZ819323">
    <property type="protein sequence ID" value="PWN22310.1"/>
    <property type="molecule type" value="Genomic_DNA"/>
</dbReference>